<proteinExistence type="inferred from homology"/>
<dbReference type="AlphaFoldDB" id="A0A7R9MR42"/>
<accession>A0A7R9MR42</accession>
<keyword evidence="4 6" id="KW-0694">RNA-binding</keyword>
<dbReference type="Proteomes" id="UP000728032">
    <property type="component" value="Unassembled WGS sequence"/>
</dbReference>
<dbReference type="Pfam" id="PF01652">
    <property type="entry name" value="IF4E"/>
    <property type="match status" value="1"/>
</dbReference>
<dbReference type="EMBL" id="OC952920">
    <property type="protein sequence ID" value="CAD7664393.1"/>
    <property type="molecule type" value="Genomic_DNA"/>
</dbReference>
<comment type="similarity">
    <text evidence="1 6">Belongs to the eukaryotic initiation factor 4E family.</text>
</comment>
<keyword evidence="5 6" id="KW-0648">Protein biosynthesis</keyword>
<reference evidence="7" key="1">
    <citation type="submission" date="2020-11" db="EMBL/GenBank/DDBJ databases">
        <authorList>
            <person name="Tran Van P."/>
        </authorList>
    </citation>
    <scope>NUCLEOTIDE SEQUENCE</scope>
</reference>
<organism evidence="7">
    <name type="scientific">Oppiella nova</name>
    <dbReference type="NCBI Taxonomy" id="334625"/>
    <lineage>
        <taxon>Eukaryota</taxon>
        <taxon>Metazoa</taxon>
        <taxon>Ecdysozoa</taxon>
        <taxon>Arthropoda</taxon>
        <taxon>Chelicerata</taxon>
        <taxon>Arachnida</taxon>
        <taxon>Acari</taxon>
        <taxon>Acariformes</taxon>
        <taxon>Sarcoptiformes</taxon>
        <taxon>Oribatida</taxon>
        <taxon>Brachypylina</taxon>
        <taxon>Oppioidea</taxon>
        <taxon>Oppiidae</taxon>
        <taxon>Oppiella</taxon>
    </lineage>
</organism>
<sequence>MWEDSHNILGGKWSLEFPKSAHKQTDPRLDEVWLEVLLCLIGEGFNEFGEQICGAVVNIRSKEDRISVWTADANKSVANGRIGEILKMRTRYERQLKYEAHSTSQRIAKHKEHLYTLLASRPPNHKPTRRSCVF</sequence>
<dbReference type="GO" id="GO:0003743">
    <property type="term" value="F:translation initiation factor activity"/>
    <property type="evidence" value="ECO:0007669"/>
    <property type="project" value="UniProtKB-KW"/>
</dbReference>
<dbReference type="OrthoDB" id="590761at2759"/>
<dbReference type="GO" id="GO:0016281">
    <property type="term" value="C:eukaryotic translation initiation factor 4F complex"/>
    <property type="evidence" value="ECO:0007669"/>
    <property type="project" value="TreeGrafter"/>
</dbReference>
<evidence type="ECO:0000256" key="3">
    <source>
        <dbReference type="ARBA" id="ARBA00022845"/>
    </source>
</evidence>
<dbReference type="PANTHER" id="PTHR11960">
    <property type="entry name" value="EUKARYOTIC TRANSLATION INITIATION FACTOR 4E RELATED"/>
    <property type="match status" value="1"/>
</dbReference>
<evidence type="ECO:0000256" key="6">
    <source>
        <dbReference type="RuleBase" id="RU004374"/>
    </source>
</evidence>
<evidence type="ECO:0000256" key="5">
    <source>
        <dbReference type="ARBA" id="ARBA00022917"/>
    </source>
</evidence>
<evidence type="ECO:0000256" key="1">
    <source>
        <dbReference type="ARBA" id="ARBA00009860"/>
    </source>
</evidence>
<keyword evidence="8" id="KW-1185">Reference proteome</keyword>
<name>A0A7R9MR42_9ACAR</name>
<gene>
    <name evidence="7" type="ORF">ONB1V03_LOCUS20951</name>
</gene>
<dbReference type="Gene3D" id="3.30.760.10">
    <property type="entry name" value="RNA Cap, Translation Initiation Factor Eif4e"/>
    <property type="match status" value="1"/>
</dbReference>
<dbReference type="InterPro" id="IPR001040">
    <property type="entry name" value="TIF_eIF_4E"/>
</dbReference>
<dbReference type="SUPFAM" id="SSF55418">
    <property type="entry name" value="eIF4e-like"/>
    <property type="match status" value="1"/>
</dbReference>
<evidence type="ECO:0000313" key="7">
    <source>
        <dbReference type="EMBL" id="CAD7664393.1"/>
    </source>
</evidence>
<protein>
    <submittedName>
        <fullName evidence="7">Uncharacterized protein</fullName>
    </submittedName>
</protein>
<evidence type="ECO:0000256" key="4">
    <source>
        <dbReference type="ARBA" id="ARBA00022884"/>
    </source>
</evidence>
<dbReference type="EMBL" id="CAJPVJ010038095">
    <property type="protein sequence ID" value="CAG2181530.1"/>
    <property type="molecule type" value="Genomic_DNA"/>
</dbReference>
<evidence type="ECO:0000256" key="2">
    <source>
        <dbReference type="ARBA" id="ARBA00022540"/>
    </source>
</evidence>
<dbReference type="GO" id="GO:0006417">
    <property type="term" value="P:regulation of translation"/>
    <property type="evidence" value="ECO:0007669"/>
    <property type="project" value="UniProtKB-KW"/>
</dbReference>
<dbReference type="GO" id="GO:0000340">
    <property type="term" value="F:RNA 7-methylguanosine cap binding"/>
    <property type="evidence" value="ECO:0007669"/>
    <property type="project" value="TreeGrafter"/>
</dbReference>
<evidence type="ECO:0000313" key="8">
    <source>
        <dbReference type="Proteomes" id="UP000728032"/>
    </source>
</evidence>
<dbReference type="PANTHER" id="PTHR11960:SF8">
    <property type="entry name" value="EUKARYOTIC TRANSLATION INITIATION FACTOR 4E1-RELATED"/>
    <property type="match status" value="1"/>
</dbReference>
<keyword evidence="2 6" id="KW-0396">Initiation factor</keyword>
<dbReference type="InterPro" id="IPR023398">
    <property type="entry name" value="TIF_eIF4e-like"/>
</dbReference>
<keyword evidence="3" id="KW-0810">Translation regulation</keyword>